<evidence type="ECO:0000256" key="2">
    <source>
        <dbReference type="ARBA" id="ARBA00010742"/>
    </source>
</evidence>
<dbReference type="Pfam" id="PF09084">
    <property type="entry name" value="NMT1"/>
    <property type="match status" value="1"/>
</dbReference>
<dbReference type="PANTHER" id="PTHR30024">
    <property type="entry name" value="ALIPHATIC SULFONATES-BINDING PROTEIN-RELATED"/>
    <property type="match status" value="1"/>
</dbReference>
<feature type="domain" description="SsuA/THI5-like" evidence="5">
    <location>
        <begin position="56"/>
        <end position="264"/>
    </location>
</feature>
<dbReference type="GeneID" id="97242870"/>
<dbReference type="PANTHER" id="PTHR30024:SF47">
    <property type="entry name" value="TAURINE-BINDING PERIPLASMIC PROTEIN"/>
    <property type="match status" value="1"/>
</dbReference>
<dbReference type="AlphaFoldDB" id="A0A162K9E4"/>
<name>A0A162K9E4_9PROT</name>
<feature type="signal peptide" evidence="4">
    <location>
        <begin position="1"/>
        <end position="39"/>
    </location>
</feature>
<keyword evidence="3 4" id="KW-0732">Signal</keyword>
<dbReference type="GO" id="GO:0042918">
    <property type="term" value="P:alkanesulfonate transmembrane transport"/>
    <property type="evidence" value="ECO:0007669"/>
    <property type="project" value="TreeGrafter"/>
</dbReference>
<sequence>MLSTRSGARPSRRSLLKTIGLCGAALAALASALPGGAVAAEKTKVTVAALAFVSSSPLFIAKDRGYYEAEGLDVDIQIFRAAQPVAVAIASGDADFGVTAFTAGFYNLAGKGALKVIAGQSAEIAGQDGSAILVSNKAWDEGFRSVDDFPGHSLAMTQTGSSFHYMIGRIAEARGFDLSKVDLKPLQAVPNMIAALKSGQVDAMIIVPHIAKGLVDSGAAKMIGRVADIAPYQLGGLFTSTRNVTEHRDMVERFVRAYVKAAADYNATLNQNDAQGERVYGPDTQPVVDIINKYVYPEKPNDAGVKAGAMYIEPQGRFDAADIADQLRWYKQHDLVDADVEAASFVDTSFVPGGFSVQAK</sequence>
<proteinExistence type="inferred from homology"/>
<gene>
    <name evidence="6" type="ORF">AUP44_11675</name>
</gene>
<dbReference type="Gene3D" id="3.40.190.10">
    <property type="entry name" value="Periplasmic binding protein-like II"/>
    <property type="match status" value="2"/>
</dbReference>
<dbReference type="EMBL" id="LPZR01000193">
    <property type="protein sequence ID" value="KYO50744.1"/>
    <property type="molecule type" value="Genomic_DNA"/>
</dbReference>
<dbReference type="GO" id="GO:0042597">
    <property type="term" value="C:periplasmic space"/>
    <property type="evidence" value="ECO:0007669"/>
    <property type="project" value="UniProtKB-SubCell"/>
</dbReference>
<dbReference type="Proteomes" id="UP000075787">
    <property type="component" value="Unassembled WGS sequence"/>
</dbReference>
<comment type="subcellular location">
    <subcellularLocation>
        <location evidence="1">Periplasm</location>
    </subcellularLocation>
</comment>
<evidence type="ECO:0000259" key="5">
    <source>
        <dbReference type="Pfam" id="PF09084"/>
    </source>
</evidence>
<dbReference type="PROSITE" id="PS51318">
    <property type="entry name" value="TAT"/>
    <property type="match status" value="1"/>
</dbReference>
<evidence type="ECO:0000313" key="6">
    <source>
        <dbReference type="EMBL" id="KYO50744.1"/>
    </source>
</evidence>
<dbReference type="SUPFAM" id="SSF53850">
    <property type="entry name" value="Periplasmic binding protein-like II"/>
    <property type="match status" value="1"/>
</dbReference>
<evidence type="ECO:0000256" key="1">
    <source>
        <dbReference type="ARBA" id="ARBA00004418"/>
    </source>
</evidence>
<evidence type="ECO:0000256" key="4">
    <source>
        <dbReference type="SAM" id="SignalP"/>
    </source>
</evidence>
<protein>
    <submittedName>
        <fullName evidence="6">ABC transporter substrate-binding protein</fullName>
    </submittedName>
</protein>
<dbReference type="InterPro" id="IPR015168">
    <property type="entry name" value="SsuA/THI5"/>
</dbReference>
<dbReference type="RefSeq" id="WP_062767581.1">
    <property type="nucleotide sequence ID" value="NZ_CP121045.1"/>
</dbReference>
<reference evidence="6 7" key="1">
    <citation type="submission" date="2015-12" db="EMBL/GenBank/DDBJ databases">
        <title>Genome sequence of Tistrella mobilis MCCC 1A02139.</title>
        <authorList>
            <person name="Lu L."/>
            <person name="Lai Q."/>
            <person name="Shao Z."/>
            <person name="Qian P."/>
        </authorList>
    </citation>
    <scope>NUCLEOTIDE SEQUENCE [LARGE SCALE GENOMIC DNA]</scope>
    <source>
        <strain evidence="6 7">MCCC 1A02139</strain>
    </source>
</reference>
<comment type="caution">
    <text evidence="6">The sequence shown here is derived from an EMBL/GenBank/DDBJ whole genome shotgun (WGS) entry which is preliminary data.</text>
</comment>
<evidence type="ECO:0000313" key="7">
    <source>
        <dbReference type="Proteomes" id="UP000075787"/>
    </source>
</evidence>
<dbReference type="OrthoDB" id="9815602at2"/>
<accession>A0A162K9E4</accession>
<dbReference type="InterPro" id="IPR006311">
    <property type="entry name" value="TAT_signal"/>
</dbReference>
<feature type="chain" id="PRO_5007836422" evidence="4">
    <location>
        <begin position="40"/>
        <end position="360"/>
    </location>
</feature>
<comment type="similarity">
    <text evidence="2">Belongs to the bacterial solute-binding protein SsuA/TauA family.</text>
</comment>
<evidence type="ECO:0000256" key="3">
    <source>
        <dbReference type="ARBA" id="ARBA00022729"/>
    </source>
</evidence>
<organism evidence="6 7">
    <name type="scientific">Tistrella mobilis</name>
    <dbReference type="NCBI Taxonomy" id="171437"/>
    <lineage>
        <taxon>Bacteria</taxon>
        <taxon>Pseudomonadati</taxon>
        <taxon>Pseudomonadota</taxon>
        <taxon>Alphaproteobacteria</taxon>
        <taxon>Geminicoccales</taxon>
        <taxon>Geminicoccaceae</taxon>
        <taxon>Tistrella</taxon>
    </lineage>
</organism>